<evidence type="ECO:0000259" key="3">
    <source>
        <dbReference type="Pfam" id="PF19305"/>
    </source>
</evidence>
<dbReference type="Proteomes" id="UP000325161">
    <property type="component" value="Chromosome"/>
</dbReference>
<dbReference type="InterPro" id="IPR045337">
    <property type="entry name" value="MmgE_PrpD_C"/>
</dbReference>
<organism evidence="4 5">
    <name type="scientific">Pigmentiphaga aceris</name>
    <dbReference type="NCBI Taxonomy" id="1940612"/>
    <lineage>
        <taxon>Bacteria</taxon>
        <taxon>Pseudomonadati</taxon>
        <taxon>Pseudomonadota</taxon>
        <taxon>Betaproteobacteria</taxon>
        <taxon>Burkholderiales</taxon>
        <taxon>Alcaligenaceae</taxon>
        <taxon>Pigmentiphaga</taxon>
    </lineage>
</organism>
<gene>
    <name evidence="4" type="ORF">FXN63_13545</name>
</gene>
<feature type="domain" description="MmgE/PrpD C-terminal" evidence="3">
    <location>
        <begin position="289"/>
        <end position="449"/>
    </location>
</feature>
<dbReference type="RefSeq" id="WP_148815653.1">
    <property type="nucleotide sequence ID" value="NZ_CP043046.1"/>
</dbReference>
<evidence type="ECO:0000313" key="4">
    <source>
        <dbReference type="EMBL" id="QEI06741.1"/>
    </source>
</evidence>
<accession>A0A5C0B1X0</accession>
<keyword evidence="5" id="KW-1185">Reference proteome</keyword>
<dbReference type="InterPro" id="IPR042183">
    <property type="entry name" value="MmgE/PrpD_sf_1"/>
</dbReference>
<proteinExistence type="inferred from homology"/>
<dbReference type="OrthoDB" id="9112846at2"/>
<sequence>MGAVLTSARATAAATALNPSREDAAAAFQACLHRLASLEWADIPASARSRGAMVLADNLAAAFSAVAEPEVAAMRAFTMAHAESGSVSVFSPGRPRTSQRDAAALNALTMGWNELDEGYRKAVCHGGLYVLPALLACAEATGASAQDVLRALILGYETVARVARAWRFPDLKLHPHALLMPVGAAAGLGFLMRLPADQLVSAVAGATALGMAGPFNQAVQGSLIRNAWAAHGANAGLLAVQHARAGIGGLASTPFDVYVTGLGCATTDLTAFADDGEWAVESGYQKMNACCQYAHSAIEAVQALIARDPSIKGGAGVTGIRVDAHPLALRLDNRAPATTLGAKFSLPHAVAAAVVHGDGGVQSFDAASLDDPRVAGLRGLIEIVPFAEQRPAPHDRPATVTISTHAGTVSETVWSARGGPDRPFGEAEVWAKVAALCEPVAPQAAQVLQALALAAGEGALTGAGSAKSDQAAIWASEQDAFVRRQANGLSSDPATADLVGAVSDPVIGPADGLNASWANWLDALFASPALR</sequence>
<dbReference type="InterPro" id="IPR036148">
    <property type="entry name" value="MmgE/PrpD_sf"/>
</dbReference>
<dbReference type="KEGG" id="pacr:FXN63_13545"/>
<feature type="domain" description="MmgE/PrpD N-terminal" evidence="2">
    <location>
        <begin position="36"/>
        <end position="255"/>
    </location>
</feature>
<dbReference type="Pfam" id="PF19305">
    <property type="entry name" value="MmgE_PrpD_C"/>
    <property type="match status" value="1"/>
</dbReference>
<evidence type="ECO:0000259" key="2">
    <source>
        <dbReference type="Pfam" id="PF03972"/>
    </source>
</evidence>
<evidence type="ECO:0000256" key="1">
    <source>
        <dbReference type="ARBA" id="ARBA00006174"/>
    </source>
</evidence>
<dbReference type="InterPro" id="IPR045336">
    <property type="entry name" value="MmgE_PrpD_N"/>
</dbReference>
<evidence type="ECO:0000313" key="5">
    <source>
        <dbReference type="Proteomes" id="UP000325161"/>
    </source>
</evidence>
<dbReference type="PANTHER" id="PTHR16943">
    <property type="entry name" value="2-METHYLCITRATE DEHYDRATASE-RELATED"/>
    <property type="match status" value="1"/>
</dbReference>
<dbReference type="InterPro" id="IPR005656">
    <property type="entry name" value="MmgE_PrpD"/>
</dbReference>
<name>A0A5C0B1X0_9BURK</name>
<dbReference type="EMBL" id="CP043046">
    <property type="protein sequence ID" value="QEI06741.1"/>
    <property type="molecule type" value="Genomic_DNA"/>
</dbReference>
<reference evidence="4 5" key="1">
    <citation type="submission" date="2019-08" db="EMBL/GenBank/DDBJ databases">
        <title>Amphibian skin-associated Pigmentiphaga: genome sequence and occurrence across geography and hosts.</title>
        <authorList>
            <person name="Bletz M.C."/>
            <person name="Bunk B."/>
            <person name="Sproeer C."/>
            <person name="Biwer P."/>
            <person name="Reiter S."/>
            <person name="Rabemananjara F.C.E."/>
            <person name="Schulz S."/>
            <person name="Overmann J."/>
            <person name="Vences M."/>
        </authorList>
    </citation>
    <scope>NUCLEOTIDE SEQUENCE [LARGE SCALE GENOMIC DNA]</scope>
    <source>
        <strain evidence="4 5">Mada1488</strain>
    </source>
</reference>
<dbReference type="Gene3D" id="1.10.4100.10">
    <property type="entry name" value="2-methylcitrate dehydratase PrpD"/>
    <property type="match status" value="1"/>
</dbReference>
<dbReference type="GO" id="GO:0016829">
    <property type="term" value="F:lyase activity"/>
    <property type="evidence" value="ECO:0007669"/>
    <property type="project" value="InterPro"/>
</dbReference>
<dbReference type="AlphaFoldDB" id="A0A5C0B1X0"/>
<dbReference type="Gene3D" id="3.30.1330.120">
    <property type="entry name" value="2-methylcitrate dehydratase PrpD"/>
    <property type="match status" value="1"/>
</dbReference>
<dbReference type="InterPro" id="IPR042188">
    <property type="entry name" value="MmgE/PrpD_sf_2"/>
</dbReference>
<dbReference type="PANTHER" id="PTHR16943:SF8">
    <property type="entry name" value="2-METHYLCITRATE DEHYDRATASE"/>
    <property type="match status" value="1"/>
</dbReference>
<comment type="similarity">
    <text evidence="1">Belongs to the PrpD family.</text>
</comment>
<dbReference type="SUPFAM" id="SSF103378">
    <property type="entry name" value="2-methylcitrate dehydratase PrpD"/>
    <property type="match status" value="1"/>
</dbReference>
<dbReference type="Pfam" id="PF03972">
    <property type="entry name" value="MmgE_PrpD_N"/>
    <property type="match status" value="1"/>
</dbReference>
<protein>
    <submittedName>
        <fullName evidence="4">MmgE/PrpD family protein</fullName>
    </submittedName>
</protein>